<reference evidence="7" key="1">
    <citation type="submission" date="2011-12" db="EMBL/GenBank/DDBJ databases">
        <title>The complete genome of chromosome of Sulfobacillus acidophilus DSM 10332.</title>
        <authorList>
            <person name="Lucas S."/>
            <person name="Han J."/>
            <person name="Lapidus A."/>
            <person name="Bruce D."/>
            <person name="Goodwin L."/>
            <person name="Pitluck S."/>
            <person name="Peters L."/>
            <person name="Kyrpides N."/>
            <person name="Mavromatis K."/>
            <person name="Ivanova N."/>
            <person name="Mikhailova N."/>
            <person name="Chertkov O."/>
            <person name="Saunders E."/>
            <person name="Detter J.C."/>
            <person name="Tapia R."/>
            <person name="Han C."/>
            <person name="Land M."/>
            <person name="Hauser L."/>
            <person name="Markowitz V."/>
            <person name="Cheng J.-F."/>
            <person name="Hugenholtz P."/>
            <person name="Woyke T."/>
            <person name="Wu D."/>
            <person name="Pukall R."/>
            <person name="Gehrich-Schroeter G."/>
            <person name="Schneider S."/>
            <person name="Klenk H.-P."/>
            <person name="Eisen J.A."/>
        </authorList>
    </citation>
    <scope>NUCLEOTIDE SEQUENCE [LARGE SCALE GENOMIC DNA]</scope>
    <source>
        <strain evidence="7">ATCC 700253 / DSM 10332 / NAL</strain>
    </source>
</reference>
<dbReference type="PATRIC" id="fig|679936.5.peg.1139"/>
<dbReference type="NCBIfam" id="TIGR00527">
    <property type="entry name" value="gcvH"/>
    <property type="match status" value="1"/>
</dbReference>
<evidence type="ECO:0000256" key="2">
    <source>
        <dbReference type="ARBA" id="ARBA00022823"/>
    </source>
</evidence>
<keyword evidence="2 3" id="KW-0450">Lipoyl</keyword>
<sequence length="121" mass="13077">MEFPESLKYTREHEWIAPDGRVGITAYAQDALGDVVFVELPQVGQDVTAGGAVGTIESVKSVSEIYSPASGRVVAVNPDLADHPEWVNQDPYGNGWLFQLEASDLGELLTAEAYRQLVEGA</sequence>
<dbReference type="Gene3D" id="2.40.50.100">
    <property type="match status" value="1"/>
</dbReference>
<gene>
    <name evidence="3" type="primary">gcvH</name>
    <name evidence="6" type="ordered locus">Sulac_1080</name>
</gene>
<dbReference type="Proteomes" id="UP000005439">
    <property type="component" value="Chromosome"/>
</dbReference>
<dbReference type="PROSITE" id="PS00189">
    <property type="entry name" value="LIPOYL"/>
    <property type="match status" value="1"/>
</dbReference>
<dbReference type="InterPro" id="IPR011053">
    <property type="entry name" value="Single_hybrid_motif"/>
</dbReference>
<dbReference type="Pfam" id="PF01597">
    <property type="entry name" value="GCV_H"/>
    <property type="match status" value="1"/>
</dbReference>
<keyword evidence="7" id="KW-1185">Reference proteome</keyword>
<dbReference type="HAMAP" id="MF_00272">
    <property type="entry name" value="GcvH"/>
    <property type="match status" value="1"/>
</dbReference>
<evidence type="ECO:0000256" key="3">
    <source>
        <dbReference type="HAMAP-Rule" id="MF_00272"/>
    </source>
</evidence>
<evidence type="ECO:0000313" key="7">
    <source>
        <dbReference type="Proteomes" id="UP000005439"/>
    </source>
</evidence>
<feature type="modified residue" description="N6-lipoyllysine" evidence="3 4">
    <location>
        <position position="60"/>
    </location>
</feature>
<evidence type="ECO:0000256" key="1">
    <source>
        <dbReference type="ARBA" id="ARBA00009249"/>
    </source>
</evidence>
<dbReference type="InterPro" id="IPR000089">
    <property type="entry name" value="Biotin_lipoyl"/>
</dbReference>
<evidence type="ECO:0000313" key="6">
    <source>
        <dbReference type="EMBL" id="AEW04580.1"/>
    </source>
</evidence>
<dbReference type="InterPro" id="IPR003016">
    <property type="entry name" value="2-oxoA_DH_lipoyl-BS"/>
</dbReference>
<dbReference type="InterPro" id="IPR033753">
    <property type="entry name" value="GCV_H/Fam206"/>
</dbReference>
<dbReference type="STRING" id="679936.Sulac_1080"/>
<comment type="subunit">
    <text evidence="3">The glycine cleavage system is composed of four proteins: P, T, L and H.</text>
</comment>
<evidence type="ECO:0000259" key="5">
    <source>
        <dbReference type="PROSITE" id="PS50968"/>
    </source>
</evidence>
<dbReference type="CDD" id="cd06848">
    <property type="entry name" value="GCS_H"/>
    <property type="match status" value="1"/>
</dbReference>
<dbReference type="GO" id="GO:0005829">
    <property type="term" value="C:cytosol"/>
    <property type="evidence" value="ECO:0007669"/>
    <property type="project" value="TreeGrafter"/>
</dbReference>
<accession>G8TTY9</accession>
<protein>
    <recommendedName>
        <fullName evidence="3">Glycine cleavage system H protein</fullName>
    </recommendedName>
</protein>
<organism evidence="6 7">
    <name type="scientific">Sulfobacillus acidophilus (strain ATCC 700253 / DSM 10332 / NAL)</name>
    <dbReference type="NCBI Taxonomy" id="679936"/>
    <lineage>
        <taxon>Bacteria</taxon>
        <taxon>Bacillati</taxon>
        <taxon>Bacillota</taxon>
        <taxon>Clostridia</taxon>
        <taxon>Eubacteriales</taxon>
        <taxon>Clostridiales Family XVII. Incertae Sedis</taxon>
        <taxon>Sulfobacillus</taxon>
    </lineage>
</organism>
<dbReference type="GO" id="GO:0019464">
    <property type="term" value="P:glycine decarboxylation via glycine cleavage system"/>
    <property type="evidence" value="ECO:0007669"/>
    <property type="project" value="UniProtKB-UniRule"/>
</dbReference>
<proteinExistence type="inferred from homology"/>
<comment type="function">
    <text evidence="3">The glycine cleavage system catalyzes the degradation of glycine. The H protein shuttles the methylamine group of glycine from the P protein to the T protein.</text>
</comment>
<comment type="cofactor">
    <cofactor evidence="3">
        <name>(R)-lipoate</name>
        <dbReference type="ChEBI" id="CHEBI:83088"/>
    </cofactor>
    <text evidence="3">Binds 1 lipoyl cofactor covalently.</text>
</comment>
<dbReference type="PANTHER" id="PTHR11715:SF3">
    <property type="entry name" value="GLYCINE CLEAVAGE SYSTEM H PROTEIN-RELATED"/>
    <property type="match status" value="1"/>
</dbReference>
<dbReference type="PROSITE" id="PS50968">
    <property type="entry name" value="BIOTINYL_LIPOYL"/>
    <property type="match status" value="1"/>
</dbReference>
<dbReference type="HOGENOM" id="CLU_097408_2_2_9"/>
<reference evidence="6 7" key="2">
    <citation type="journal article" date="2012" name="Stand. Genomic Sci.">
        <title>Complete genome sequence of the moderately thermophilic mineral-sulfide-oxidizing firmicute Sulfobacillus acidophilus type strain (NAL(T)).</title>
        <authorList>
            <person name="Anderson I."/>
            <person name="Chertkov O."/>
            <person name="Chen A."/>
            <person name="Saunders E."/>
            <person name="Lapidus A."/>
            <person name="Nolan M."/>
            <person name="Lucas S."/>
            <person name="Hammon N."/>
            <person name="Deshpande S."/>
            <person name="Cheng J.F."/>
            <person name="Han C."/>
            <person name="Tapia R."/>
            <person name="Goodwin L.A."/>
            <person name="Pitluck S."/>
            <person name="Liolios K."/>
            <person name="Pagani I."/>
            <person name="Ivanova N."/>
            <person name="Mikhailova N."/>
            <person name="Pati A."/>
            <person name="Palaniappan K."/>
            <person name="Land M."/>
            <person name="Pan C."/>
            <person name="Rohde M."/>
            <person name="Pukall R."/>
            <person name="Goker M."/>
            <person name="Detter J.C."/>
            <person name="Woyke T."/>
            <person name="Bristow J."/>
            <person name="Eisen J.A."/>
            <person name="Markowitz V."/>
            <person name="Hugenholtz P."/>
            <person name="Kyrpides N.C."/>
            <person name="Klenk H.P."/>
            <person name="Mavromatis K."/>
        </authorList>
    </citation>
    <scope>NUCLEOTIDE SEQUENCE [LARGE SCALE GENOMIC DNA]</scope>
    <source>
        <strain evidence="7">ATCC 700253 / DSM 10332 / NAL</strain>
    </source>
</reference>
<dbReference type="InterPro" id="IPR017453">
    <property type="entry name" value="GCV_H_sub"/>
</dbReference>
<dbReference type="KEGG" id="sap:Sulac_1080"/>
<dbReference type="GO" id="GO:0005960">
    <property type="term" value="C:glycine cleavage complex"/>
    <property type="evidence" value="ECO:0007669"/>
    <property type="project" value="InterPro"/>
</dbReference>
<feature type="domain" description="Lipoyl-binding" evidence="5">
    <location>
        <begin position="19"/>
        <end position="101"/>
    </location>
</feature>
<dbReference type="EMBL" id="CP003179">
    <property type="protein sequence ID" value="AEW04580.1"/>
    <property type="molecule type" value="Genomic_DNA"/>
</dbReference>
<name>G8TTY9_SULAD</name>
<dbReference type="PANTHER" id="PTHR11715">
    <property type="entry name" value="GLYCINE CLEAVAGE SYSTEM H PROTEIN"/>
    <property type="match status" value="1"/>
</dbReference>
<dbReference type="SUPFAM" id="SSF51230">
    <property type="entry name" value="Single hybrid motif"/>
    <property type="match status" value="1"/>
</dbReference>
<dbReference type="NCBIfam" id="NF002270">
    <property type="entry name" value="PRK01202.1"/>
    <property type="match status" value="1"/>
</dbReference>
<evidence type="ECO:0000256" key="4">
    <source>
        <dbReference type="PIRSR" id="PIRSR617453-50"/>
    </source>
</evidence>
<dbReference type="InterPro" id="IPR002930">
    <property type="entry name" value="GCV_H"/>
</dbReference>
<comment type="similarity">
    <text evidence="1 3">Belongs to the GcvH family.</text>
</comment>
<dbReference type="GO" id="GO:0009249">
    <property type="term" value="P:protein lipoylation"/>
    <property type="evidence" value="ECO:0007669"/>
    <property type="project" value="TreeGrafter"/>
</dbReference>
<dbReference type="AlphaFoldDB" id="G8TTY9"/>